<dbReference type="Gene3D" id="3.40.710.10">
    <property type="entry name" value="DD-peptidase/beta-lactamase superfamily"/>
    <property type="match status" value="2"/>
</dbReference>
<feature type="region of interest" description="Disordered" evidence="9">
    <location>
        <begin position="1136"/>
        <end position="1225"/>
    </location>
</feature>
<dbReference type="InterPro" id="IPR012338">
    <property type="entry name" value="Beta-lactam/transpept-like"/>
</dbReference>
<dbReference type="GO" id="GO:0008955">
    <property type="term" value="F:peptidoglycan glycosyltransferase activity"/>
    <property type="evidence" value="ECO:0007669"/>
    <property type="project" value="UniProtKB-EC"/>
</dbReference>
<evidence type="ECO:0000259" key="11">
    <source>
        <dbReference type="Pfam" id="PF00912"/>
    </source>
</evidence>
<name>A0A1Y6BE70_9BACT</name>
<dbReference type="InterPro" id="IPR050396">
    <property type="entry name" value="Glycosyltr_51/Transpeptidase"/>
</dbReference>
<dbReference type="STRING" id="1513793.SAMN06296036_102327"/>
<evidence type="ECO:0000256" key="10">
    <source>
        <dbReference type="SAM" id="Phobius"/>
    </source>
</evidence>
<evidence type="ECO:0000313" key="13">
    <source>
        <dbReference type="Proteomes" id="UP000192907"/>
    </source>
</evidence>
<comment type="pathway">
    <text evidence="1">Cell wall biogenesis; peptidoglycan biosynthesis.</text>
</comment>
<dbReference type="GO" id="GO:0030288">
    <property type="term" value="C:outer membrane-bounded periplasmic space"/>
    <property type="evidence" value="ECO:0007669"/>
    <property type="project" value="TreeGrafter"/>
</dbReference>
<keyword evidence="10" id="KW-1133">Transmembrane helix</keyword>
<keyword evidence="6" id="KW-0511">Multifunctional enzyme</keyword>
<keyword evidence="10" id="KW-0472">Membrane</keyword>
<keyword evidence="2" id="KW-0121">Carboxypeptidase</keyword>
<proteinExistence type="predicted"/>
<dbReference type="PANTHER" id="PTHR32282:SF33">
    <property type="entry name" value="PEPTIDOGLYCAN GLYCOSYLTRANSFERASE"/>
    <property type="match status" value="1"/>
</dbReference>
<keyword evidence="4" id="KW-0328">Glycosyltransferase</keyword>
<evidence type="ECO:0000256" key="2">
    <source>
        <dbReference type="ARBA" id="ARBA00022645"/>
    </source>
</evidence>
<dbReference type="UniPathway" id="UPA00219"/>
<dbReference type="GO" id="GO:0004180">
    <property type="term" value="F:carboxypeptidase activity"/>
    <property type="evidence" value="ECO:0007669"/>
    <property type="project" value="UniProtKB-KW"/>
</dbReference>
<dbReference type="PANTHER" id="PTHR32282">
    <property type="entry name" value="BINDING PROTEIN TRANSPEPTIDASE, PUTATIVE-RELATED"/>
    <property type="match status" value="1"/>
</dbReference>
<evidence type="ECO:0000256" key="1">
    <source>
        <dbReference type="ARBA" id="ARBA00004752"/>
    </source>
</evidence>
<protein>
    <recommendedName>
        <fullName evidence="7">peptidoglycan glycosyltransferase</fullName>
        <ecNumber evidence="7">2.4.99.28</ecNumber>
    </recommendedName>
</protein>
<feature type="compositionally biased region" description="Basic and acidic residues" evidence="9">
    <location>
        <begin position="1137"/>
        <end position="1150"/>
    </location>
</feature>
<reference evidence="13" key="1">
    <citation type="submission" date="2017-04" db="EMBL/GenBank/DDBJ databases">
        <authorList>
            <person name="Varghese N."/>
            <person name="Submissions S."/>
        </authorList>
    </citation>
    <scope>NUCLEOTIDE SEQUENCE [LARGE SCALE GENOMIC DNA]</scope>
    <source>
        <strain evidence="13">RKEM611</strain>
    </source>
</reference>
<feature type="transmembrane region" description="Helical" evidence="10">
    <location>
        <begin position="12"/>
        <end position="36"/>
    </location>
</feature>
<dbReference type="InterPro" id="IPR036950">
    <property type="entry name" value="PBP_transglycosylase"/>
</dbReference>
<sequence length="1225" mass="139144">MENVKKYSLYALLLVTVAGFSAGLGVISVVVFQVYFGDVSELKKSTILARINEETTIYTLNEEQKLGSFFNESHRSYVPIDEIPTHMIRAMVASEDKNYYNHSGVDPIAISKAFWEGVSSGLRFRRGGSTITQQTVKNILDRREHTFKRKFKEMIRALQLERMYSKEQILEFYLNQFHVTANGKGIGIAAKYYFNKDVQDINLIEGAFIAGSVKAPSKYNPFIKYTKAKRDKALLEANRRKNYVLRRMYEQGWISEAELKDAWDQPVPFNRGKFRTREVALVSLVRGQLDKKEILDALGMDSIQELNHAGLRIYTTIDKKMQDVAQLAMRRNLSRLETILQGYRVEDPELFKPLRSLEVNQFYYAKVDKIVKGKDPKIFVDFGLPKGVVPSKSLIRTAKILNLPTYKGYKFHLDEILNTTKVGDIIFVEVMSYDKDTNQAVLEIKKRPSINGGLISVDKGEVRSVVAGFDNKGYNRAMFAARQPGSVFKSVVYFAALQLGWSVLDQLDNERRLFSIQGTYYFPRPDHKSPYKDVSLLWAGVKSENLATIYLTKNLLSKLNFDEFKTLLGSSGLLPEDDEAPRDYHYRVAKETGVQLDNSGIKEYLLGRTIEDMKPDLVFSGRLSLLRDLSKLWWGRGYLAELQNLYLIEPDEISNRERATRINLLKRNYERMGVLARSAREDWDRLGQEIQRIGPEGVFMDEALTTILSRFRVMSSSSRPTLGYVRELPGEEYVPTKPDEEITLQPPPGRSLNPLDVQAIWGGMDSLGGQSNIQLDDILLDAYLPLKYYEKIRAGVEDRYRLVMTQKDKYSLYQYFHHHDFKIAVGLKYLVDLGRAMGVYSRLEPVLSYGLGTNEVSVAEVAKVYQTFKSGKIYRFFEEGPQNQLNFVRRIEDRDGNVLWEAKKEEFQLVDPCYAAQMGEILRKVVTHGTGRRARGELYLDLSEVAGISAGQRKGKIRIPAYGKTGTTNDYTTAYFAGYVPYPSSARAALDPMEGANVIASYVGYDLNQTMQRGPFRISGAMGALPVWTDYAKGLLKVQEYGEYLDKFDLNLISRQVWPLKFHECTSGTKVDLPRGTIIRASNQGDSESFGFTNFAKDGETFMNEFARTRSINSYVQIAMKSDERGRSPRRMFQPFLKEDTEASEPKDVSGDPEYSDDGEMDEGDELELSPSPDDTDSGLGSSSIPQEARVTPTPAPAPLPRTSDKPANEEESDSEGRLEDDELW</sequence>
<dbReference type="InterPro" id="IPR023346">
    <property type="entry name" value="Lysozyme-like_dom_sf"/>
</dbReference>
<keyword evidence="10" id="KW-0812">Transmembrane</keyword>
<evidence type="ECO:0000256" key="5">
    <source>
        <dbReference type="ARBA" id="ARBA00022679"/>
    </source>
</evidence>
<dbReference type="EC" id="2.4.99.28" evidence="7"/>
<dbReference type="Pfam" id="PF00912">
    <property type="entry name" value="Transgly"/>
    <property type="match status" value="1"/>
</dbReference>
<keyword evidence="3" id="KW-0645">Protease</keyword>
<dbReference type="Proteomes" id="UP000192907">
    <property type="component" value="Unassembled WGS sequence"/>
</dbReference>
<keyword evidence="13" id="KW-1185">Reference proteome</keyword>
<comment type="catalytic activity">
    <reaction evidence="8">
        <text>[GlcNAc-(1-&gt;4)-Mur2Ac(oyl-L-Ala-gamma-D-Glu-L-Lys-D-Ala-D-Ala)](n)-di-trans,octa-cis-undecaprenyl diphosphate + beta-D-GlcNAc-(1-&gt;4)-Mur2Ac(oyl-L-Ala-gamma-D-Glu-L-Lys-D-Ala-D-Ala)-di-trans,octa-cis-undecaprenyl diphosphate = [GlcNAc-(1-&gt;4)-Mur2Ac(oyl-L-Ala-gamma-D-Glu-L-Lys-D-Ala-D-Ala)](n+1)-di-trans,octa-cis-undecaprenyl diphosphate + di-trans,octa-cis-undecaprenyl diphosphate + H(+)</text>
        <dbReference type="Rhea" id="RHEA:23708"/>
        <dbReference type="Rhea" id="RHEA-COMP:9602"/>
        <dbReference type="Rhea" id="RHEA-COMP:9603"/>
        <dbReference type="ChEBI" id="CHEBI:15378"/>
        <dbReference type="ChEBI" id="CHEBI:58405"/>
        <dbReference type="ChEBI" id="CHEBI:60033"/>
        <dbReference type="ChEBI" id="CHEBI:78435"/>
        <dbReference type="EC" id="2.4.99.28"/>
    </reaction>
</comment>
<evidence type="ECO:0000256" key="9">
    <source>
        <dbReference type="SAM" id="MobiDB-lite"/>
    </source>
</evidence>
<organism evidence="12 13">
    <name type="scientific">Pseudobacteriovorax antillogorgiicola</name>
    <dbReference type="NCBI Taxonomy" id="1513793"/>
    <lineage>
        <taxon>Bacteria</taxon>
        <taxon>Pseudomonadati</taxon>
        <taxon>Bdellovibrionota</taxon>
        <taxon>Oligoflexia</taxon>
        <taxon>Oligoflexales</taxon>
        <taxon>Pseudobacteriovoracaceae</taxon>
        <taxon>Pseudobacteriovorax</taxon>
    </lineage>
</organism>
<feature type="compositionally biased region" description="Acidic residues" evidence="9">
    <location>
        <begin position="1210"/>
        <end position="1225"/>
    </location>
</feature>
<dbReference type="SUPFAM" id="SSF56601">
    <property type="entry name" value="beta-lactamase/transpeptidase-like"/>
    <property type="match status" value="2"/>
</dbReference>
<dbReference type="SUPFAM" id="SSF53955">
    <property type="entry name" value="Lysozyme-like"/>
    <property type="match status" value="1"/>
</dbReference>
<dbReference type="GO" id="GO:0006508">
    <property type="term" value="P:proteolysis"/>
    <property type="evidence" value="ECO:0007669"/>
    <property type="project" value="UniProtKB-KW"/>
</dbReference>
<gene>
    <name evidence="12" type="ORF">SAMN06296036_102327</name>
</gene>
<keyword evidence="3" id="KW-0378">Hydrolase</keyword>
<dbReference type="GO" id="GO:0009252">
    <property type="term" value="P:peptidoglycan biosynthetic process"/>
    <property type="evidence" value="ECO:0007669"/>
    <property type="project" value="UniProtKB-UniPathway"/>
</dbReference>
<evidence type="ECO:0000256" key="8">
    <source>
        <dbReference type="ARBA" id="ARBA00049902"/>
    </source>
</evidence>
<evidence type="ECO:0000256" key="3">
    <source>
        <dbReference type="ARBA" id="ARBA00022670"/>
    </source>
</evidence>
<feature type="domain" description="Glycosyl transferase family 51" evidence="11">
    <location>
        <begin position="65"/>
        <end position="248"/>
    </location>
</feature>
<dbReference type="RefSeq" id="WP_159455127.1">
    <property type="nucleotide sequence ID" value="NZ_FWZT01000002.1"/>
</dbReference>
<evidence type="ECO:0000256" key="7">
    <source>
        <dbReference type="ARBA" id="ARBA00044770"/>
    </source>
</evidence>
<evidence type="ECO:0000256" key="4">
    <source>
        <dbReference type="ARBA" id="ARBA00022676"/>
    </source>
</evidence>
<accession>A0A1Y6BE70</accession>
<evidence type="ECO:0000256" key="6">
    <source>
        <dbReference type="ARBA" id="ARBA00023268"/>
    </source>
</evidence>
<dbReference type="EMBL" id="FWZT01000002">
    <property type="protein sequence ID" value="SME96974.1"/>
    <property type="molecule type" value="Genomic_DNA"/>
</dbReference>
<keyword evidence="5" id="KW-0808">Transferase</keyword>
<dbReference type="AlphaFoldDB" id="A0A1Y6BE70"/>
<dbReference type="Gene3D" id="1.10.3810.10">
    <property type="entry name" value="Biosynthetic peptidoglycan transglycosylase-like"/>
    <property type="match status" value="1"/>
</dbReference>
<evidence type="ECO:0000313" key="12">
    <source>
        <dbReference type="EMBL" id="SME96974.1"/>
    </source>
</evidence>
<feature type="compositionally biased region" description="Acidic residues" evidence="9">
    <location>
        <begin position="1154"/>
        <end position="1168"/>
    </location>
</feature>
<dbReference type="InterPro" id="IPR001264">
    <property type="entry name" value="Glyco_trans_51"/>
</dbReference>